<dbReference type="PANTHER" id="PTHR46211">
    <property type="entry name" value="GLYCEROPHOSPHORYL DIESTER PHOSPHODIESTERASE"/>
    <property type="match status" value="1"/>
</dbReference>
<dbReference type="OrthoDB" id="19020at2157"/>
<dbReference type="CDD" id="cd08568">
    <property type="entry name" value="GDPD_TmGDE_like"/>
    <property type="match status" value="1"/>
</dbReference>
<dbReference type="AlphaFoldDB" id="B6YSZ8"/>
<sequence>MVPPMILGHRGFKGRLENTLPAFRRALRYADGIEFDVRVAGDGKLVVHHDEGFQANGSYQYIRELSLRELRRVHPNGRLIPTVRNVFREFSGALLNADLKEIDAVEGTLGLAERFGILENVVFSTENREIAEHLIKECPSCKVGFSIVSYSSIAHLAGLKGLYSVHVPIDTIGYVGYKALVVLLRTLRKRGTRIYLWNYQMDELYWVPRLLPFVDAVISDDPARLRKSFYPKGLFAGGDGNAMGT</sequence>
<organism evidence="2 3">
    <name type="scientific">Thermococcus onnurineus (strain NA1)</name>
    <dbReference type="NCBI Taxonomy" id="523850"/>
    <lineage>
        <taxon>Archaea</taxon>
        <taxon>Methanobacteriati</taxon>
        <taxon>Methanobacteriota</taxon>
        <taxon>Thermococci</taxon>
        <taxon>Thermococcales</taxon>
        <taxon>Thermococcaceae</taxon>
        <taxon>Thermococcus</taxon>
    </lineage>
</organism>
<evidence type="ECO:0000313" key="2">
    <source>
        <dbReference type="EMBL" id="ACJ15685.1"/>
    </source>
</evidence>
<gene>
    <name evidence="2" type="ordered locus">TON_0200</name>
</gene>
<dbReference type="Pfam" id="PF03009">
    <property type="entry name" value="GDPD"/>
    <property type="match status" value="1"/>
</dbReference>
<dbReference type="PROSITE" id="PS51704">
    <property type="entry name" value="GP_PDE"/>
    <property type="match status" value="1"/>
</dbReference>
<protein>
    <submittedName>
        <fullName evidence="2">Glycerophosphoryl diester phosphodiesterase</fullName>
    </submittedName>
</protein>
<dbReference type="STRING" id="523850.TON_0200"/>
<dbReference type="eggNOG" id="arCOG00701">
    <property type="taxonomic scope" value="Archaea"/>
</dbReference>
<dbReference type="GO" id="GO:0008081">
    <property type="term" value="F:phosphoric diester hydrolase activity"/>
    <property type="evidence" value="ECO:0007669"/>
    <property type="project" value="InterPro"/>
</dbReference>
<dbReference type="EMBL" id="CP000855">
    <property type="protein sequence ID" value="ACJ15685.1"/>
    <property type="molecule type" value="Genomic_DNA"/>
</dbReference>
<dbReference type="SUPFAM" id="SSF51695">
    <property type="entry name" value="PLC-like phosphodiesterases"/>
    <property type="match status" value="1"/>
</dbReference>
<dbReference type="PANTHER" id="PTHR46211:SF14">
    <property type="entry name" value="GLYCEROPHOSPHODIESTER PHOSPHODIESTERASE"/>
    <property type="match status" value="1"/>
</dbReference>
<dbReference type="Proteomes" id="UP000002727">
    <property type="component" value="Chromosome"/>
</dbReference>
<keyword evidence="3" id="KW-1185">Reference proteome</keyword>
<proteinExistence type="predicted"/>
<dbReference type="RefSeq" id="WP_012571158.1">
    <property type="nucleotide sequence ID" value="NC_011529.1"/>
</dbReference>
<dbReference type="Gene3D" id="3.20.20.190">
    <property type="entry name" value="Phosphatidylinositol (PI) phosphodiesterase"/>
    <property type="match status" value="1"/>
</dbReference>
<dbReference type="InterPro" id="IPR030395">
    <property type="entry name" value="GP_PDE_dom"/>
</dbReference>
<dbReference type="HOGENOM" id="CLU_030006_3_3_2"/>
<reference evidence="2 3" key="1">
    <citation type="journal article" date="2008" name="J. Bacteriol.">
        <title>The complete genome sequence of Thermococcus onnurineus NA1 reveals a mixed heterotrophic and carboxydotrophic metabolism.</title>
        <authorList>
            <person name="Lee H.S."/>
            <person name="Kang S.G."/>
            <person name="Bae S.S."/>
            <person name="Lim J.K."/>
            <person name="Cho Y."/>
            <person name="Kim Y.J."/>
            <person name="Jeon J.H."/>
            <person name="Cha S.S."/>
            <person name="Kwon K.K."/>
            <person name="Kim H.T."/>
            <person name="Park C.J."/>
            <person name="Lee H.W."/>
            <person name="Kim S.I."/>
            <person name="Chun J."/>
            <person name="Colwell R.R."/>
            <person name="Kim S.J."/>
            <person name="Lee J.H."/>
        </authorList>
    </citation>
    <scope>NUCLEOTIDE SEQUENCE [LARGE SCALE GENOMIC DNA]</scope>
    <source>
        <strain evidence="2 3">NA1</strain>
    </source>
</reference>
<evidence type="ECO:0000259" key="1">
    <source>
        <dbReference type="PROSITE" id="PS51704"/>
    </source>
</evidence>
<dbReference type="GeneID" id="7017857"/>
<accession>B6YSZ8</accession>
<dbReference type="KEGG" id="ton:TON_0200"/>
<dbReference type="GO" id="GO:0006629">
    <property type="term" value="P:lipid metabolic process"/>
    <property type="evidence" value="ECO:0007669"/>
    <property type="project" value="InterPro"/>
</dbReference>
<evidence type="ECO:0000313" key="3">
    <source>
        <dbReference type="Proteomes" id="UP000002727"/>
    </source>
</evidence>
<name>B6YSZ8_THEON</name>
<feature type="domain" description="GP-PDE" evidence="1">
    <location>
        <begin position="4"/>
        <end position="229"/>
    </location>
</feature>
<dbReference type="PATRIC" id="fig|523850.10.peg.202"/>
<dbReference type="InterPro" id="IPR017946">
    <property type="entry name" value="PLC-like_Pdiesterase_TIM-brl"/>
</dbReference>